<dbReference type="PROSITE" id="PS00012">
    <property type="entry name" value="PHOSPHOPANTETHEINE"/>
    <property type="match status" value="1"/>
</dbReference>
<dbReference type="InterPro" id="IPR001227">
    <property type="entry name" value="Ac_transferase_dom_sf"/>
</dbReference>
<keyword evidence="4" id="KW-0808">Transferase</keyword>
<proteinExistence type="predicted"/>
<dbReference type="Pfam" id="PF00698">
    <property type="entry name" value="Acyl_transf_1"/>
    <property type="match status" value="1"/>
</dbReference>
<dbReference type="EMBL" id="BAAAUD010000114">
    <property type="protein sequence ID" value="GAA2974367.1"/>
    <property type="molecule type" value="Genomic_DNA"/>
</dbReference>
<dbReference type="Pfam" id="PF08659">
    <property type="entry name" value="KR"/>
    <property type="match status" value="1"/>
</dbReference>
<dbReference type="InterPro" id="IPR016035">
    <property type="entry name" value="Acyl_Trfase/lysoPLipase"/>
</dbReference>
<name>A0ABN3XNT4_9ACTN</name>
<evidence type="ECO:0000256" key="6">
    <source>
        <dbReference type="ARBA" id="ARBA00023315"/>
    </source>
</evidence>
<dbReference type="PANTHER" id="PTHR43775">
    <property type="entry name" value="FATTY ACID SYNTHASE"/>
    <property type="match status" value="1"/>
</dbReference>
<dbReference type="Gene3D" id="3.40.50.720">
    <property type="entry name" value="NAD(P)-binding Rossmann-like Domain"/>
    <property type="match status" value="1"/>
</dbReference>
<evidence type="ECO:0000256" key="1">
    <source>
        <dbReference type="ARBA" id="ARBA00004792"/>
    </source>
</evidence>
<dbReference type="InterPro" id="IPR020806">
    <property type="entry name" value="PKS_PP-bd"/>
</dbReference>
<dbReference type="SMART" id="SM00827">
    <property type="entry name" value="PKS_AT"/>
    <property type="match status" value="1"/>
</dbReference>
<dbReference type="PROSITE" id="PS50075">
    <property type="entry name" value="CARRIER"/>
    <property type="match status" value="1"/>
</dbReference>
<dbReference type="Gene3D" id="3.30.70.3290">
    <property type="match status" value="1"/>
</dbReference>
<feature type="domain" description="Ketosynthase family 3 (KS3)" evidence="9">
    <location>
        <begin position="12"/>
        <end position="438"/>
    </location>
</feature>
<dbReference type="InterPro" id="IPR014043">
    <property type="entry name" value="Acyl_transferase_dom"/>
</dbReference>
<dbReference type="InterPro" id="IPR016039">
    <property type="entry name" value="Thiolase-like"/>
</dbReference>
<feature type="domain" description="PKS/mFAS DH" evidence="10">
    <location>
        <begin position="907"/>
        <end position="1168"/>
    </location>
</feature>
<dbReference type="CDD" id="cd05274">
    <property type="entry name" value="KR_FAS_SDR_x"/>
    <property type="match status" value="1"/>
</dbReference>
<evidence type="ECO:0000259" key="8">
    <source>
        <dbReference type="PROSITE" id="PS50075"/>
    </source>
</evidence>
<dbReference type="SMART" id="SM00825">
    <property type="entry name" value="PKS_KS"/>
    <property type="match status" value="1"/>
</dbReference>
<dbReference type="PANTHER" id="PTHR43775:SF37">
    <property type="entry name" value="SI:DKEY-61P9.11"/>
    <property type="match status" value="1"/>
</dbReference>
<feature type="active site" description="Proton donor; for dehydratase activity" evidence="7">
    <location>
        <position position="1091"/>
    </location>
</feature>
<dbReference type="PROSITE" id="PS00606">
    <property type="entry name" value="KS3_1"/>
    <property type="match status" value="1"/>
</dbReference>
<evidence type="ECO:0000256" key="7">
    <source>
        <dbReference type="PROSITE-ProRule" id="PRU01363"/>
    </source>
</evidence>
<dbReference type="Pfam" id="PF00109">
    <property type="entry name" value="ketoacyl-synt"/>
    <property type="match status" value="1"/>
</dbReference>
<dbReference type="PROSITE" id="PS52004">
    <property type="entry name" value="KS3_2"/>
    <property type="match status" value="1"/>
</dbReference>
<dbReference type="InterPro" id="IPR020841">
    <property type="entry name" value="PKS_Beta-ketoAc_synthase_dom"/>
</dbReference>
<evidence type="ECO:0000256" key="5">
    <source>
        <dbReference type="ARBA" id="ARBA00023194"/>
    </source>
</evidence>
<keyword evidence="3" id="KW-0597">Phosphoprotein</keyword>
<accession>A0ABN3XNT4</accession>
<dbReference type="SMART" id="SM00823">
    <property type="entry name" value="PKS_PP"/>
    <property type="match status" value="1"/>
</dbReference>
<evidence type="ECO:0000259" key="9">
    <source>
        <dbReference type="PROSITE" id="PS52004"/>
    </source>
</evidence>
<keyword evidence="5" id="KW-0045">Antibiotic biosynthesis</keyword>
<keyword evidence="2" id="KW-0596">Phosphopantetheine</keyword>
<feature type="active site" description="Proton acceptor; for dehydratase activity" evidence="7">
    <location>
        <position position="937"/>
    </location>
</feature>
<evidence type="ECO:0000256" key="2">
    <source>
        <dbReference type="ARBA" id="ARBA00022450"/>
    </source>
</evidence>
<dbReference type="InterPro" id="IPR057326">
    <property type="entry name" value="KR_dom"/>
</dbReference>
<evidence type="ECO:0000259" key="10">
    <source>
        <dbReference type="PROSITE" id="PS52019"/>
    </source>
</evidence>
<feature type="region of interest" description="N-terminal hotdog fold" evidence="7">
    <location>
        <begin position="907"/>
        <end position="1027"/>
    </location>
</feature>
<dbReference type="InterPro" id="IPR036736">
    <property type="entry name" value="ACP-like_sf"/>
</dbReference>
<dbReference type="InterPro" id="IPR016036">
    <property type="entry name" value="Malonyl_transacylase_ACP-bd"/>
</dbReference>
<dbReference type="InterPro" id="IPR042104">
    <property type="entry name" value="PKS_dehydratase_sf"/>
</dbReference>
<dbReference type="SUPFAM" id="SSF52151">
    <property type="entry name" value="FabD/lysophospholipase-like"/>
    <property type="match status" value="1"/>
</dbReference>
<dbReference type="Pfam" id="PF02801">
    <property type="entry name" value="Ketoacyl-synt_C"/>
    <property type="match status" value="1"/>
</dbReference>
<dbReference type="InterPro" id="IPR036291">
    <property type="entry name" value="NAD(P)-bd_dom_sf"/>
</dbReference>
<dbReference type="InterPro" id="IPR032821">
    <property type="entry name" value="PKS_assoc"/>
</dbReference>
<dbReference type="SMART" id="SM00826">
    <property type="entry name" value="PKS_DH"/>
    <property type="match status" value="1"/>
</dbReference>
<dbReference type="Gene3D" id="3.40.366.10">
    <property type="entry name" value="Malonyl-Coenzyme A Acyl Carrier Protein, domain 2"/>
    <property type="match status" value="1"/>
</dbReference>
<dbReference type="InterPro" id="IPR013968">
    <property type="entry name" value="PKS_KR"/>
</dbReference>
<comment type="pathway">
    <text evidence="1">Antibiotic biosynthesis.</text>
</comment>
<dbReference type="InterPro" id="IPR006162">
    <property type="entry name" value="Ppantetheine_attach_site"/>
</dbReference>
<dbReference type="InterPro" id="IPR050091">
    <property type="entry name" value="PKS_NRPS_Biosynth_Enz"/>
</dbReference>
<keyword evidence="12" id="KW-1185">Reference proteome</keyword>
<dbReference type="CDD" id="cd00833">
    <property type="entry name" value="PKS"/>
    <property type="match status" value="1"/>
</dbReference>
<dbReference type="Proteomes" id="UP001500403">
    <property type="component" value="Unassembled WGS sequence"/>
</dbReference>
<evidence type="ECO:0000313" key="11">
    <source>
        <dbReference type="EMBL" id="GAA2974367.1"/>
    </source>
</evidence>
<dbReference type="Pfam" id="PF21089">
    <property type="entry name" value="PKS_DH_N"/>
    <property type="match status" value="1"/>
</dbReference>
<dbReference type="InterPro" id="IPR014031">
    <property type="entry name" value="Ketoacyl_synth_C"/>
</dbReference>
<evidence type="ECO:0000256" key="4">
    <source>
        <dbReference type="ARBA" id="ARBA00022679"/>
    </source>
</evidence>
<feature type="region of interest" description="C-terminal hotdog fold" evidence="7">
    <location>
        <begin position="1037"/>
        <end position="1168"/>
    </location>
</feature>
<protein>
    <submittedName>
        <fullName evidence="11">Type I polyketide synthase</fullName>
    </submittedName>
</protein>
<dbReference type="SUPFAM" id="SSF55048">
    <property type="entry name" value="Probable ACP-binding domain of malonyl-CoA ACP transacylase"/>
    <property type="match status" value="1"/>
</dbReference>
<dbReference type="Gene3D" id="3.40.47.10">
    <property type="match status" value="1"/>
</dbReference>
<dbReference type="Gene3D" id="3.10.129.110">
    <property type="entry name" value="Polyketide synthase dehydratase"/>
    <property type="match status" value="1"/>
</dbReference>
<dbReference type="RefSeq" id="WP_344500895.1">
    <property type="nucleotide sequence ID" value="NZ_BAAAUD010000114.1"/>
</dbReference>
<reference evidence="11 12" key="1">
    <citation type="journal article" date="2019" name="Int. J. Syst. Evol. Microbiol.">
        <title>The Global Catalogue of Microorganisms (GCM) 10K type strain sequencing project: providing services to taxonomists for standard genome sequencing and annotation.</title>
        <authorList>
            <consortium name="The Broad Institute Genomics Platform"/>
            <consortium name="The Broad Institute Genome Sequencing Center for Infectious Disease"/>
            <person name="Wu L."/>
            <person name="Ma J."/>
        </authorList>
    </citation>
    <scope>NUCLEOTIDE SEQUENCE [LARGE SCALE GENOMIC DNA]</scope>
    <source>
        <strain evidence="11 12">JCM 9088</strain>
    </source>
</reference>
<dbReference type="InterPro" id="IPR014030">
    <property type="entry name" value="Ketoacyl_synth_N"/>
</dbReference>
<evidence type="ECO:0000256" key="3">
    <source>
        <dbReference type="ARBA" id="ARBA00022553"/>
    </source>
</evidence>
<dbReference type="SUPFAM" id="SSF51735">
    <property type="entry name" value="NAD(P)-binding Rossmann-fold domains"/>
    <property type="match status" value="2"/>
</dbReference>
<dbReference type="Pfam" id="PF00550">
    <property type="entry name" value="PP-binding"/>
    <property type="match status" value="1"/>
</dbReference>
<sequence length="1747" mass="185438">MAEVKDGLAGRGESVAIVGMGLRLAGGVRSADDLWQVMSTGRDVVGLVPEGRFAPYAAASPAHSAGVARTWRRGAFLDDVAGFDASFFGVSPREAESMDPQHRLLLETAWEALEDAGIPPEQLAGRGVGVYVGIGPSDYGRLLLEDLPGMEPWNGIGAAACAAANRVSYALDLRGPSLAIDTACSASLVAVHMACQALKAGEAEAMLVGGVNVATAPGPTLTLQMAGALSPDGRSRPFDENANGYGRGEGAAVLVLKRLSDAQRDGDRVLAVICAGAVAQDGRTNGIMEPSGEAQAALLQRVYADSGIDPLSIGYVEAHGTGTRAGDPVEARALADVLGAGRPSEEPCLIGAVKSHVGHLEAGAGVVSVIAAVLSLQHRVRVPVRGPMAPNPAIPWGRNGLRLPTELMSWPRPSMAPRRAAVSGFGYGGTIAHLVLEEAPEADPTHLAVSPSRNELTKQFFAVSGRDPEGVRATCQSLADWLEQADDVNLDDVAHTLMRGRAHLPCRAAVGAETRSELIIGLRGIAQQQVGAESAEGRCLPHADRGAVWVFSGHGSQWTGMGAELLRQEPAFAKTIQQLNPIYKAEAGYSVLESLNNRHDPTDVGHIQALIFAVQVGLAATLRDYGARPAAVVGHSVGEIAAAVTAGALTLEEGARLICRRSKLISPHGGTGAMAMVDLPFAKVQQSLQSKCGIDAAIEASPDSTVVSGSLKEVTAAAGRWRAEGHAVRAVASDTPFHSAAMEASARELGAGLDDLSPTLPHTPLYSTAREPQGRHHLDGDYWADNLRNPVRLASAVQAAADDGYTVFLEVAPHPVVSHSIAQTLESLGTQNVLVQPTLRRNQPEQAQVISAVAALYCAQVPLQTERLAHLGKLISLPPRAWRHRPFWRLIPPPTAASARLHDVANHCLLGGKDIVAGTTVWRTYLDEATKPYPQQHQIHGTEIVPAAVLAHTLLCAAEEATGSGVIGLHSVDFRVPLALNPAREVQVNATSTTLSLSSRLPAPSPAALEGWLTHTTAGIAYQARTVHLAQETPGHPVPVDTVQQLLRDRGVDGMAFAWKVEQLHQSEQEVQAQVTLCPAQAVPHRAEVLDAALTLAIMLHADDARLRMPSRARHIRLTSQPSQRVILTLRRGDRRPTVDILVSTPEGQVVGWIDGLRCDPVEPEDSAEIPHMVHALQWQATDTPSPAERPPTCVTMVGSNQSVRRALDAFDAFGVQRHYVTSPTALRKPVCRHQHPAVVVAPPTDTTTDPLTLACRASELMARTVQAVASWPADHRPRIWAMTCGVRTAEATNSVGQAALWGMARVAAEEEPDLWAGLIDLDLRQPEQQATTLLHLLGCRILPEPLISLDGAQILRPRLAPASTSATRPELGCRPDGTYLITGGLGALGREVALWLADRGARRLILASRTGLPPRHQWDIPVTEAMQEKIQTVRRLEELGATVHTPALDITDAAQCSALLDTAHTGLPPIRGIVHAAGFADGQLLRATTLDAFQSTLKAKVGGAMVLHELFPPGSVDFFALFSSCGHLLGIPGQSAYGAANACLDALAHLRARFSDDTLSLAWTSWRSLGMGDNPAVEAELRSRSVGTISPHQAFMAWGYAARRMSPYQVVMPLRPLPSGATVSPLLQGLTYPNTAPTTSTVGSTPYAHMDPTQLRSSLRGTVRQVIRKVTGIPDDDLDDERPLPDYGVDSVMSLAIRNNLNAITGLALSASVLWRHPTVTALTLFSATQLQQTHHVATAPGGTDV</sequence>
<dbReference type="InterPro" id="IPR049900">
    <property type="entry name" value="PKS_mFAS_DH"/>
</dbReference>
<organism evidence="11 12">
    <name type="scientific">Streptomyces enissocaesilis</name>
    <dbReference type="NCBI Taxonomy" id="332589"/>
    <lineage>
        <taxon>Bacteria</taxon>
        <taxon>Bacillati</taxon>
        <taxon>Actinomycetota</taxon>
        <taxon>Actinomycetes</taxon>
        <taxon>Kitasatosporales</taxon>
        <taxon>Streptomycetaceae</taxon>
        <taxon>Streptomyces</taxon>
        <taxon>Streptomyces rochei group</taxon>
    </lineage>
</organism>
<dbReference type="InterPro" id="IPR049552">
    <property type="entry name" value="PKS_DH_N"/>
</dbReference>
<dbReference type="InterPro" id="IPR018201">
    <property type="entry name" value="Ketoacyl_synth_AS"/>
</dbReference>
<gene>
    <name evidence="11" type="ORF">GCM10010446_68320</name>
</gene>
<dbReference type="Pfam" id="PF16197">
    <property type="entry name" value="KAsynt_C_assoc"/>
    <property type="match status" value="1"/>
</dbReference>
<dbReference type="InterPro" id="IPR020807">
    <property type="entry name" value="PKS_DH"/>
</dbReference>
<evidence type="ECO:0000313" key="12">
    <source>
        <dbReference type="Proteomes" id="UP001500403"/>
    </source>
</evidence>
<keyword evidence="6" id="KW-0012">Acyltransferase</keyword>
<dbReference type="SUPFAM" id="SSF53901">
    <property type="entry name" value="Thiolase-like"/>
    <property type="match status" value="1"/>
</dbReference>
<comment type="caution">
    <text evidence="11">The sequence shown here is derived from an EMBL/GenBank/DDBJ whole genome shotgun (WGS) entry which is preliminary data.</text>
</comment>
<feature type="domain" description="Carrier" evidence="8">
    <location>
        <begin position="1658"/>
        <end position="1732"/>
    </location>
</feature>
<dbReference type="PROSITE" id="PS52019">
    <property type="entry name" value="PKS_MFAS_DH"/>
    <property type="match status" value="1"/>
</dbReference>
<dbReference type="InterPro" id="IPR009081">
    <property type="entry name" value="PP-bd_ACP"/>
</dbReference>
<dbReference type="SMART" id="SM00822">
    <property type="entry name" value="PKS_KR"/>
    <property type="match status" value="1"/>
</dbReference>
<dbReference type="SUPFAM" id="SSF47336">
    <property type="entry name" value="ACP-like"/>
    <property type="match status" value="1"/>
</dbReference>
<dbReference type="Gene3D" id="1.10.1200.10">
    <property type="entry name" value="ACP-like"/>
    <property type="match status" value="1"/>
</dbReference>